<protein>
    <submittedName>
        <fullName evidence="1">Uncharacterized protein</fullName>
    </submittedName>
</protein>
<comment type="caution">
    <text evidence="1">The sequence shown here is derived from an EMBL/GenBank/DDBJ whole genome shotgun (WGS) entry which is preliminary data.</text>
</comment>
<dbReference type="Proteomes" id="UP001472677">
    <property type="component" value="Unassembled WGS sequence"/>
</dbReference>
<evidence type="ECO:0000313" key="1">
    <source>
        <dbReference type="EMBL" id="KAK8558971.1"/>
    </source>
</evidence>
<evidence type="ECO:0000313" key="2">
    <source>
        <dbReference type="Proteomes" id="UP001472677"/>
    </source>
</evidence>
<gene>
    <name evidence="1" type="ORF">V6N12_042260</name>
</gene>
<name>A0ABR2EGI3_9ROSI</name>
<organism evidence="1 2">
    <name type="scientific">Hibiscus sabdariffa</name>
    <name type="common">roselle</name>
    <dbReference type="NCBI Taxonomy" id="183260"/>
    <lineage>
        <taxon>Eukaryota</taxon>
        <taxon>Viridiplantae</taxon>
        <taxon>Streptophyta</taxon>
        <taxon>Embryophyta</taxon>
        <taxon>Tracheophyta</taxon>
        <taxon>Spermatophyta</taxon>
        <taxon>Magnoliopsida</taxon>
        <taxon>eudicotyledons</taxon>
        <taxon>Gunneridae</taxon>
        <taxon>Pentapetalae</taxon>
        <taxon>rosids</taxon>
        <taxon>malvids</taxon>
        <taxon>Malvales</taxon>
        <taxon>Malvaceae</taxon>
        <taxon>Malvoideae</taxon>
        <taxon>Hibiscus</taxon>
    </lineage>
</organism>
<proteinExistence type="predicted"/>
<dbReference type="EMBL" id="JBBPBM010000015">
    <property type="protein sequence ID" value="KAK8558971.1"/>
    <property type="molecule type" value="Genomic_DNA"/>
</dbReference>
<reference evidence="1 2" key="1">
    <citation type="journal article" date="2024" name="G3 (Bethesda)">
        <title>Genome assembly of Hibiscus sabdariffa L. provides insights into metabolisms of medicinal natural products.</title>
        <authorList>
            <person name="Kim T."/>
        </authorList>
    </citation>
    <scope>NUCLEOTIDE SEQUENCE [LARGE SCALE GENOMIC DNA]</scope>
    <source>
        <strain evidence="1">TK-2024</strain>
        <tissue evidence="1">Old leaves</tissue>
    </source>
</reference>
<sequence length="87" mass="9206">MSLALDEVTLGGLNGGGAREEGMSGEVISVVRLREKNNVVSWRGNDLWEGSPTEGEVVVGRDPECVVAGRESSSCEVFLSKGPWTVA</sequence>
<accession>A0ABR2EGI3</accession>
<keyword evidence="2" id="KW-1185">Reference proteome</keyword>